<organism evidence="2 3">
    <name type="scientific">Colletotrichum chrysophilum</name>
    <dbReference type="NCBI Taxonomy" id="1836956"/>
    <lineage>
        <taxon>Eukaryota</taxon>
        <taxon>Fungi</taxon>
        <taxon>Dikarya</taxon>
        <taxon>Ascomycota</taxon>
        <taxon>Pezizomycotina</taxon>
        <taxon>Sordariomycetes</taxon>
        <taxon>Hypocreomycetidae</taxon>
        <taxon>Glomerellales</taxon>
        <taxon>Glomerellaceae</taxon>
        <taxon>Colletotrichum</taxon>
        <taxon>Colletotrichum gloeosporioides species complex</taxon>
    </lineage>
</organism>
<gene>
    <name evidence="2" type="ORF">CCHR01_19858</name>
</gene>
<keyword evidence="3" id="KW-1185">Reference proteome</keyword>
<dbReference type="Proteomes" id="UP001243330">
    <property type="component" value="Unassembled WGS sequence"/>
</dbReference>
<reference evidence="2" key="1">
    <citation type="submission" date="2023-01" db="EMBL/GenBank/DDBJ databases">
        <title>Colletotrichum chrysophilum M932 genome sequence.</title>
        <authorList>
            <person name="Baroncelli R."/>
        </authorList>
    </citation>
    <scope>NUCLEOTIDE SEQUENCE</scope>
    <source>
        <strain evidence="2">M932</strain>
    </source>
</reference>
<evidence type="ECO:0000313" key="3">
    <source>
        <dbReference type="Proteomes" id="UP001243330"/>
    </source>
</evidence>
<feature type="compositionally biased region" description="Basic and acidic residues" evidence="1">
    <location>
        <begin position="87"/>
        <end position="100"/>
    </location>
</feature>
<evidence type="ECO:0000256" key="1">
    <source>
        <dbReference type="SAM" id="MobiDB-lite"/>
    </source>
</evidence>
<dbReference type="EMBL" id="JAQOWY010001176">
    <property type="protein sequence ID" value="KAK1837520.1"/>
    <property type="molecule type" value="Genomic_DNA"/>
</dbReference>
<sequence length="121" mass="13754">MQITHITKDDFFPTFKAAFFTSISISKLAHKLALIKAKCRRLHTANKILSKHQRAKKTQLRLRGSLNTAKAKAIQVEKGVINARSENIRQEGAHTEGGESRRRRCSNCGKTRHNVRTYQVV</sequence>
<proteinExistence type="predicted"/>
<protein>
    <submittedName>
        <fullName evidence="2">Transposase</fullName>
    </submittedName>
</protein>
<evidence type="ECO:0000313" key="2">
    <source>
        <dbReference type="EMBL" id="KAK1837520.1"/>
    </source>
</evidence>
<comment type="caution">
    <text evidence="2">The sequence shown here is derived from an EMBL/GenBank/DDBJ whole genome shotgun (WGS) entry which is preliminary data.</text>
</comment>
<feature type="region of interest" description="Disordered" evidence="1">
    <location>
        <begin position="87"/>
        <end position="106"/>
    </location>
</feature>
<accession>A0AAD8ZYY2</accession>
<dbReference type="AlphaFoldDB" id="A0AAD8ZYY2"/>
<name>A0AAD8ZYY2_9PEZI</name>